<proteinExistence type="predicted"/>
<dbReference type="STRING" id="1122188.SAMN02745674_02168"/>
<dbReference type="Pfam" id="PF00589">
    <property type="entry name" value="Phage_integrase"/>
    <property type="match status" value="1"/>
</dbReference>
<protein>
    <submittedName>
        <fullName evidence="4">Site-specific recombinase XerD</fullName>
    </submittedName>
</protein>
<dbReference type="InterPro" id="IPR013762">
    <property type="entry name" value="Integrase-like_cat_sf"/>
</dbReference>
<dbReference type="Gene3D" id="1.10.443.10">
    <property type="entry name" value="Intergrase catalytic core"/>
    <property type="match status" value="1"/>
</dbReference>
<sequence length="463" mass="52463">MNLKPDSKLDTYIDQPFGSLRMRRVRIGRIEFEDIEIAGREAAINLQELFHTAVERTGRRRVGKDGTRYPEPLPMGAPARLLSVEVSDYLSDMVRRNLQPHTVKAAGRTLQILTMACGDIPVSRIDHKHIYTLWDLLRWAPPNLTSDDAYRGMSVESIIMLGQKARVVSPAHSTFELHRRFLTTFFTRLVKARAIAFSPMDAFGESKKDLVEDPNKPERLFSDEDLQRIFNPDIFVPWAIKFPHRWWGPILGLYTGARINEVAQLKVADILQERGVWCLAIRKTMDEDLVGSSGPKSRQRLKGKSSVRRIPIPQPVLDAGLLDFLADMQAFGHPRLFPHLSAGVNRTTGETNARYSQGLLNQFGSYLKELGFPKGVAFHAFRHTLSTELDNQGVPAEEIALITGHSVIKRVPVLQDNYYHRKPDAVRVRQANALALYRPAVELPVYRRGQFASRLSPDAKVYP</sequence>
<evidence type="ECO:0000256" key="2">
    <source>
        <dbReference type="ARBA" id="ARBA00023172"/>
    </source>
</evidence>
<dbReference type="InterPro" id="IPR011010">
    <property type="entry name" value="DNA_brk_join_enz"/>
</dbReference>
<dbReference type="PANTHER" id="PTHR30349:SF64">
    <property type="entry name" value="PROPHAGE INTEGRASE INTD-RELATED"/>
    <property type="match status" value="1"/>
</dbReference>
<dbReference type="InterPro" id="IPR002104">
    <property type="entry name" value="Integrase_catalytic"/>
</dbReference>
<dbReference type="GO" id="GO:0006310">
    <property type="term" value="P:DNA recombination"/>
    <property type="evidence" value="ECO:0007669"/>
    <property type="project" value="UniProtKB-KW"/>
</dbReference>
<dbReference type="GO" id="GO:0015074">
    <property type="term" value="P:DNA integration"/>
    <property type="evidence" value="ECO:0007669"/>
    <property type="project" value="UniProtKB-KW"/>
</dbReference>
<gene>
    <name evidence="4" type="ORF">SAMN02745674_02168</name>
</gene>
<reference evidence="4 5" key="1">
    <citation type="submission" date="2017-02" db="EMBL/GenBank/DDBJ databases">
        <authorList>
            <person name="Peterson S.W."/>
        </authorList>
    </citation>
    <scope>NUCLEOTIDE SEQUENCE [LARGE SCALE GENOMIC DNA]</scope>
    <source>
        <strain evidence="4 5">DSM 21749</strain>
    </source>
</reference>
<keyword evidence="2" id="KW-0233">DNA recombination</keyword>
<organism evidence="4 5">
    <name type="scientific">Lysobacter spongiicola DSM 21749</name>
    <dbReference type="NCBI Taxonomy" id="1122188"/>
    <lineage>
        <taxon>Bacteria</taxon>
        <taxon>Pseudomonadati</taxon>
        <taxon>Pseudomonadota</taxon>
        <taxon>Gammaproteobacteria</taxon>
        <taxon>Lysobacterales</taxon>
        <taxon>Lysobacteraceae</taxon>
        <taxon>Novilysobacter</taxon>
    </lineage>
</organism>
<evidence type="ECO:0000313" key="5">
    <source>
        <dbReference type="Proteomes" id="UP000190061"/>
    </source>
</evidence>
<dbReference type="SUPFAM" id="SSF56349">
    <property type="entry name" value="DNA breaking-rejoining enzymes"/>
    <property type="match status" value="1"/>
</dbReference>
<keyword evidence="1" id="KW-0229">DNA integration</keyword>
<evidence type="ECO:0000313" key="4">
    <source>
        <dbReference type="EMBL" id="SKA14861.1"/>
    </source>
</evidence>
<dbReference type="AlphaFoldDB" id="A0A1T4RGT4"/>
<dbReference type="Proteomes" id="UP000190061">
    <property type="component" value="Unassembled WGS sequence"/>
</dbReference>
<feature type="domain" description="Tyr recombinase" evidence="3">
    <location>
        <begin position="215"/>
        <end position="433"/>
    </location>
</feature>
<accession>A0A1T4RGT4</accession>
<dbReference type="EMBL" id="FUXP01000008">
    <property type="protein sequence ID" value="SKA14861.1"/>
    <property type="molecule type" value="Genomic_DNA"/>
</dbReference>
<evidence type="ECO:0000256" key="1">
    <source>
        <dbReference type="ARBA" id="ARBA00022908"/>
    </source>
</evidence>
<dbReference type="RefSeq" id="WP_078758721.1">
    <property type="nucleotide sequence ID" value="NZ_FUXP01000008.1"/>
</dbReference>
<evidence type="ECO:0000259" key="3">
    <source>
        <dbReference type="PROSITE" id="PS51898"/>
    </source>
</evidence>
<dbReference type="PROSITE" id="PS51898">
    <property type="entry name" value="TYR_RECOMBINASE"/>
    <property type="match status" value="1"/>
</dbReference>
<dbReference type="GO" id="GO:0003677">
    <property type="term" value="F:DNA binding"/>
    <property type="evidence" value="ECO:0007669"/>
    <property type="project" value="InterPro"/>
</dbReference>
<keyword evidence="5" id="KW-1185">Reference proteome</keyword>
<name>A0A1T4RGT4_9GAMM</name>
<dbReference type="OrthoDB" id="9784724at2"/>
<dbReference type="InterPro" id="IPR050090">
    <property type="entry name" value="Tyrosine_recombinase_XerCD"/>
</dbReference>
<dbReference type="PANTHER" id="PTHR30349">
    <property type="entry name" value="PHAGE INTEGRASE-RELATED"/>
    <property type="match status" value="1"/>
</dbReference>
<dbReference type="CDD" id="cd01184">
    <property type="entry name" value="INT_C_like_1"/>
    <property type="match status" value="1"/>
</dbReference>